<comment type="caution">
    <text evidence="4">The sequence shown here is derived from an EMBL/GenBank/DDBJ whole genome shotgun (WGS) entry which is preliminary data.</text>
</comment>
<keyword evidence="3" id="KW-1133">Transmembrane helix</keyword>
<evidence type="ECO:0000313" key="4">
    <source>
        <dbReference type="EMBL" id="EWT05894.1"/>
    </source>
</evidence>
<dbReference type="OrthoDB" id="3395172at2"/>
<reference evidence="5" key="1">
    <citation type="submission" date="2013-08" db="EMBL/GenBank/DDBJ databases">
        <title>Intrasporangium oryzae NRRL B-24470.</title>
        <authorList>
            <person name="Liu H."/>
            <person name="Wang G."/>
        </authorList>
    </citation>
    <scope>NUCLEOTIDE SEQUENCE [LARGE SCALE GENOMIC DNA]</scope>
    <source>
        <strain evidence="5">Q5-1</strain>
    </source>
</reference>
<dbReference type="PANTHER" id="PTHR37042">
    <property type="entry name" value="OUTER MEMBRANE PROTEIN RV1973"/>
    <property type="match status" value="1"/>
</dbReference>
<protein>
    <recommendedName>
        <fullName evidence="6">Mce-associated membrane protein</fullName>
    </recommendedName>
</protein>
<feature type="transmembrane region" description="Helical" evidence="3">
    <location>
        <begin position="22"/>
        <end position="41"/>
    </location>
</feature>
<organism evidence="4 5">
    <name type="scientific">Intrasporangium chromatireducens Q5-1</name>
    <dbReference type="NCBI Taxonomy" id="584657"/>
    <lineage>
        <taxon>Bacteria</taxon>
        <taxon>Bacillati</taxon>
        <taxon>Actinomycetota</taxon>
        <taxon>Actinomycetes</taxon>
        <taxon>Micrococcales</taxon>
        <taxon>Intrasporangiaceae</taxon>
        <taxon>Intrasporangium</taxon>
    </lineage>
</organism>
<name>W9GPS2_9MICO</name>
<comment type="subcellular location">
    <subcellularLocation>
        <location evidence="1">Membrane</location>
    </subcellularLocation>
</comment>
<accession>W9GPS2</accession>
<dbReference type="Proteomes" id="UP000019494">
    <property type="component" value="Unassembled WGS sequence"/>
</dbReference>
<keyword evidence="5" id="KW-1185">Reference proteome</keyword>
<dbReference type="EMBL" id="AWQS01000078">
    <property type="protein sequence ID" value="EWT05894.1"/>
    <property type="molecule type" value="Genomic_DNA"/>
</dbReference>
<evidence type="ECO:0000313" key="5">
    <source>
        <dbReference type="Proteomes" id="UP000019494"/>
    </source>
</evidence>
<dbReference type="AlphaFoldDB" id="W9GPS2"/>
<evidence type="ECO:0000256" key="3">
    <source>
        <dbReference type="SAM" id="Phobius"/>
    </source>
</evidence>
<keyword evidence="2 3" id="KW-0472">Membrane</keyword>
<evidence type="ECO:0000256" key="1">
    <source>
        <dbReference type="ARBA" id="ARBA00004370"/>
    </source>
</evidence>
<dbReference type="PANTHER" id="PTHR37042:SF4">
    <property type="entry name" value="OUTER MEMBRANE PROTEIN RV1973"/>
    <property type="match status" value="1"/>
</dbReference>
<gene>
    <name evidence="4" type="ORF">N864_14670</name>
</gene>
<keyword evidence="3" id="KW-0812">Transmembrane</keyword>
<proteinExistence type="predicted"/>
<sequence length="176" mass="18655">MTDATTTDQRTGARLWRPSATALWWLAAVLLVAAVAVGATLGRAAWEARAEAANEAEALAAGKQLAVNFVTMRADSFDTDAARVVAGATGGFKKEYESTLSQLKPVVVENKTSSTVERAEASLVSADGDSARVLVGVVAPTTNAATKTPQKKTYRLRLDLTKVGTEWKVNNLEFVS</sequence>
<dbReference type="GO" id="GO:0016020">
    <property type="term" value="C:membrane"/>
    <property type="evidence" value="ECO:0007669"/>
    <property type="project" value="UniProtKB-SubCell"/>
</dbReference>
<evidence type="ECO:0008006" key="6">
    <source>
        <dbReference type="Google" id="ProtNLM"/>
    </source>
</evidence>
<evidence type="ECO:0000256" key="2">
    <source>
        <dbReference type="ARBA" id="ARBA00023136"/>
    </source>
</evidence>